<comment type="function">
    <text evidence="7">Low-potential electron donor to a number of redox enzymes.</text>
</comment>
<evidence type="ECO:0000313" key="9">
    <source>
        <dbReference type="EMBL" id="MBY0755867.1"/>
    </source>
</evidence>
<dbReference type="Proteomes" id="UP001299068">
    <property type="component" value="Unassembled WGS sequence"/>
</dbReference>
<comment type="caution">
    <text evidence="9">The sequence shown here is derived from an EMBL/GenBank/DDBJ whole genome shotgun (WGS) entry which is preliminary data.</text>
</comment>
<dbReference type="Pfam" id="PF00258">
    <property type="entry name" value="Flavodoxin_1"/>
    <property type="match status" value="1"/>
</dbReference>
<dbReference type="SUPFAM" id="SSF52218">
    <property type="entry name" value="Flavoproteins"/>
    <property type="match status" value="1"/>
</dbReference>
<protein>
    <recommendedName>
        <fullName evidence="7">Flavodoxin</fullName>
    </recommendedName>
</protein>
<evidence type="ECO:0000259" key="8">
    <source>
        <dbReference type="PROSITE" id="PS50902"/>
    </source>
</evidence>
<accession>A0ABS7KZC0</accession>
<evidence type="ECO:0000256" key="3">
    <source>
        <dbReference type="ARBA" id="ARBA00022448"/>
    </source>
</evidence>
<keyword evidence="3 7" id="KW-0813">Transport</keyword>
<keyword evidence="10" id="KW-1185">Reference proteome</keyword>
<evidence type="ECO:0000256" key="7">
    <source>
        <dbReference type="RuleBase" id="RU367037"/>
    </source>
</evidence>
<feature type="domain" description="Flavodoxin-like" evidence="8">
    <location>
        <begin position="1"/>
        <end position="137"/>
    </location>
</feature>
<sequence length="138" mass="15268">MKVIYWSQTGNTKRMAELIAKGIEEQGKSAELVELSEISVDDLRSEEVIIFGSPAYGAEELEDTKVEPFVEALEGNISGKKVALFGSWGWGDGAWMKDLEERIESYGAKLIAEGLIVKELPEGEDEVRCIKFGKLIAK</sequence>
<comment type="cofactor">
    <cofactor evidence="1 7">
        <name>FMN</name>
        <dbReference type="ChEBI" id="CHEBI:58210"/>
    </cofactor>
</comment>
<dbReference type="EMBL" id="JAIKTU010000007">
    <property type="protein sequence ID" value="MBY0755867.1"/>
    <property type="molecule type" value="Genomic_DNA"/>
</dbReference>
<dbReference type="RefSeq" id="WP_221861196.1">
    <property type="nucleotide sequence ID" value="NZ_JAIKTU010000007.1"/>
</dbReference>
<evidence type="ECO:0000256" key="5">
    <source>
        <dbReference type="ARBA" id="ARBA00022643"/>
    </source>
</evidence>
<dbReference type="NCBIfam" id="TIGR01753">
    <property type="entry name" value="flav_short"/>
    <property type="match status" value="1"/>
</dbReference>
<keyword evidence="6 7" id="KW-0249">Electron transport</keyword>
<evidence type="ECO:0000256" key="4">
    <source>
        <dbReference type="ARBA" id="ARBA00022630"/>
    </source>
</evidence>
<dbReference type="PANTHER" id="PTHR43717:SF1">
    <property type="entry name" value="ANAEROBIC NITRIC OXIDE REDUCTASE FLAVORUBREDOXIN"/>
    <property type="match status" value="1"/>
</dbReference>
<dbReference type="PANTHER" id="PTHR43717">
    <property type="entry name" value="ANAEROBIC NITRIC OXIDE REDUCTASE FLAVORUBREDOXIN"/>
    <property type="match status" value="1"/>
</dbReference>
<evidence type="ECO:0000256" key="1">
    <source>
        <dbReference type="ARBA" id="ARBA00001917"/>
    </source>
</evidence>
<dbReference type="PROSITE" id="PS50902">
    <property type="entry name" value="FLAVODOXIN_LIKE"/>
    <property type="match status" value="1"/>
</dbReference>
<keyword evidence="4 7" id="KW-0285">Flavoprotein</keyword>
<evidence type="ECO:0000256" key="2">
    <source>
        <dbReference type="ARBA" id="ARBA00005267"/>
    </source>
</evidence>
<gene>
    <name evidence="9" type="ORF">K5V21_10420</name>
</gene>
<evidence type="ECO:0000256" key="6">
    <source>
        <dbReference type="ARBA" id="ARBA00022982"/>
    </source>
</evidence>
<name>A0ABS7KZC0_CLOSR</name>
<dbReference type="Gene3D" id="3.40.50.360">
    <property type="match status" value="1"/>
</dbReference>
<dbReference type="InterPro" id="IPR008254">
    <property type="entry name" value="Flavodoxin/NO_synth"/>
</dbReference>
<evidence type="ECO:0000313" key="10">
    <source>
        <dbReference type="Proteomes" id="UP001299068"/>
    </source>
</evidence>
<organism evidence="9 10">
    <name type="scientific">Clostridium sardiniense</name>
    <name type="common">Clostridium absonum</name>
    <dbReference type="NCBI Taxonomy" id="29369"/>
    <lineage>
        <taxon>Bacteria</taxon>
        <taxon>Bacillati</taxon>
        <taxon>Bacillota</taxon>
        <taxon>Clostridia</taxon>
        <taxon>Eubacteriales</taxon>
        <taxon>Clostridiaceae</taxon>
        <taxon>Clostridium</taxon>
    </lineage>
</organism>
<dbReference type="InterPro" id="IPR029039">
    <property type="entry name" value="Flavoprotein-like_sf"/>
</dbReference>
<dbReference type="InterPro" id="IPR010087">
    <property type="entry name" value="Flav_short"/>
</dbReference>
<keyword evidence="5 7" id="KW-0288">FMN</keyword>
<reference evidence="9 10" key="1">
    <citation type="journal article" date="2021" name="Cell Host Microbe">
        <title>in vivo commensal control of Clostridioides difficile virulence.</title>
        <authorList>
            <person name="Girinathan B.P."/>
            <person name="Dibenedetto N."/>
            <person name="Worley J.N."/>
            <person name="Peltier J."/>
            <person name="Arrieta-Ortiz M.L."/>
            <person name="Rupa Christinal Immanuel S."/>
            <person name="Lavin R."/>
            <person name="Delaney M.L."/>
            <person name="Cummins C."/>
            <person name="Hoffmann M."/>
            <person name="Luo Y."/>
            <person name="Gonzalez-Escalona N."/>
            <person name="Allard M."/>
            <person name="Onderdonk A.B."/>
            <person name="Gerber G.K."/>
            <person name="Sonenshein A.L."/>
            <person name="Baliga N."/>
            <person name="Dupuy B."/>
            <person name="Bry L."/>
        </authorList>
    </citation>
    <scope>NUCLEOTIDE SEQUENCE [LARGE SCALE GENOMIC DNA]</scope>
    <source>
        <strain evidence="9 10">DSM 599</strain>
    </source>
</reference>
<dbReference type="InterPro" id="IPR001226">
    <property type="entry name" value="Flavodoxin_CS"/>
</dbReference>
<dbReference type="PROSITE" id="PS00201">
    <property type="entry name" value="FLAVODOXIN"/>
    <property type="match status" value="1"/>
</dbReference>
<comment type="similarity">
    <text evidence="2 7">Belongs to the flavodoxin family.</text>
</comment>
<proteinExistence type="inferred from homology"/>